<comment type="caution">
    <text evidence="2">The sequence shown here is derived from an EMBL/GenBank/DDBJ whole genome shotgun (WGS) entry which is preliminary data.</text>
</comment>
<protein>
    <submittedName>
        <fullName evidence="2">Butanoate coenzyme A-transferase</fullName>
        <ecNumber evidence="2">2.8.3.-</ecNumber>
    </submittedName>
</protein>
<gene>
    <name evidence="2" type="ORF">SDC9_152533</name>
</gene>
<dbReference type="EC" id="2.8.3.-" evidence="2"/>
<organism evidence="2">
    <name type="scientific">bioreactor metagenome</name>
    <dbReference type="NCBI Taxonomy" id="1076179"/>
    <lineage>
        <taxon>unclassified sequences</taxon>
        <taxon>metagenomes</taxon>
        <taxon>ecological metagenomes</taxon>
    </lineage>
</organism>
<dbReference type="InterPro" id="IPR037171">
    <property type="entry name" value="NagB/RpiA_transferase-like"/>
</dbReference>
<sequence length="305" mass="32659">MAELCAVAKVIVVEVNQNLPYCLGAGHNGIHISKVDMIVEGSNPPVPQLPAGAPTEVDQQVARLVLEEIPDGACIQLGIGGMPNAVGALIAQSDLKDLGVHTEMLVDSFVDMAAAGKLTGERKRLDRGRHVYTFGAGTQKLYDFLHNNPFAYNAPVNYVNDVRVIAQLDDFMSINNCINVDLFGQVSSETSGLKHISGAGGQQDFLLGAYLSNGGKSFICCSSTAQEKGGASVSRILPTLPEGSVVTATRTNIQYLVTEYGKVNLKGKSTWQRAEAIISVAHPDHREELIAAAERMGIWRGSNRK</sequence>
<dbReference type="InterPro" id="IPR038460">
    <property type="entry name" value="AcetylCoA_hyd_C_sf"/>
</dbReference>
<accession>A0A645EXR2</accession>
<dbReference type="Pfam" id="PF13336">
    <property type="entry name" value="AcetylCoA_hyd_C"/>
    <property type="match status" value="1"/>
</dbReference>
<keyword evidence="2" id="KW-0808">Transferase</keyword>
<dbReference type="GO" id="GO:0008775">
    <property type="term" value="F:acetate CoA-transferase activity"/>
    <property type="evidence" value="ECO:0007669"/>
    <property type="project" value="InterPro"/>
</dbReference>
<dbReference type="PANTHER" id="PTHR21432:SF20">
    <property type="entry name" value="ACETYL-COA HYDROLASE"/>
    <property type="match status" value="1"/>
</dbReference>
<feature type="domain" description="Acetyl-CoA hydrolase/transferase C-terminal" evidence="1">
    <location>
        <begin position="137"/>
        <end position="293"/>
    </location>
</feature>
<dbReference type="PANTHER" id="PTHR21432">
    <property type="entry name" value="ACETYL-COA HYDROLASE-RELATED"/>
    <property type="match status" value="1"/>
</dbReference>
<dbReference type="InterPro" id="IPR026888">
    <property type="entry name" value="AcetylCoA_hyd_C"/>
</dbReference>
<proteinExistence type="predicted"/>
<dbReference type="GO" id="GO:0006083">
    <property type="term" value="P:acetate metabolic process"/>
    <property type="evidence" value="ECO:0007669"/>
    <property type="project" value="InterPro"/>
</dbReference>
<dbReference type="InterPro" id="IPR046433">
    <property type="entry name" value="ActCoA_hydro"/>
</dbReference>
<dbReference type="Gene3D" id="3.30.750.70">
    <property type="entry name" value="4-hydroxybutyrate coenzyme like domains"/>
    <property type="match status" value="1"/>
</dbReference>
<evidence type="ECO:0000259" key="1">
    <source>
        <dbReference type="Pfam" id="PF13336"/>
    </source>
</evidence>
<name>A0A645EXR2_9ZZZZ</name>
<dbReference type="AlphaFoldDB" id="A0A645EXR2"/>
<evidence type="ECO:0000313" key="2">
    <source>
        <dbReference type="EMBL" id="MPN05283.1"/>
    </source>
</evidence>
<dbReference type="SUPFAM" id="SSF100950">
    <property type="entry name" value="NagB/RpiA/CoA transferase-like"/>
    <property type="match status" value="1"/>
</dbReference>
<dbReference type="EMBL" id="VSSQ01051193">
    <property type="protein sequence ID" value="MPN05283.1"/>
    <property type="molecule type" value="Genomic_DNA"/>
</dbReference>
<reference evidence="2" key="1">
    <citation type="submission" date="2019-08" db="EMBL/GenBank/DDBJ databases">
        <authorList>
            <person name="Kucharzyk K."/>
            <person name="Murdoch R.W."/>
            <person name="Higgins S."/>
            <person name="Loffler F."/>
        </authorList>
    </citation>
    <scope>NUCLEOTIDE SEQUENCE</scope>
</reference>
<dbReference type="Gene3D" id="3.40.1080.10">
    <property type="entry name" value="Glutaconate Coenzyme A-transferase"/>
    <property type="match status" value="1"/>
</dbReference>
<dbReference type="Gene3D" id="3.40.1080.20">
    <property type="entry name" value="Acetyl-CoA hydrolase/transferase C-terminal domain"/>
    <property type="match status" value="1"/>
</dbReference>